<sequence>MEEAIQSNQMDLEKEEARLEQGLQSLPQERHIWRIPELPPIPQVPIKKLVQSSKGRGVGNMPKPLAGGHELLLTHEEISGSAEDHRTLRRVEPIFLQRQGQKDTELVEEPKYFICRPEEGIGNPPEASKEKPKGPQKKKKGPKNHQGKGKGKENWNRPYQQGYRIPE</sequence>
<dbReference type="AlphaFoldDB" id="A0A9Q3Q837"/>
<feature type="compositionally biased region" description="Basic and acidic residues" evidence="1">
    <location>
        <begin position="101"/>
        <end position="119"/>
    </location>
</feature>
<organism evidence="2 3">
    <name type="scientific">Austropuccinia psidii MF-1</name>
    <dbReference type="NCBI Taxonomy" id="1389203"/>
    <lineage>
        <taxon>Eukaryota</taxon>
        <taxon>Fungi</taxon>
        <taxon>Dikarya</taxon>
        <taxon>Basidiomycota</taxon>
        <taxon>Pucciniomycotina</taxon>
        <taxon>Pucciniomycetes</taxon>
        <taxon>Pucciniales</taxon>
        <taxon>Sphaerophragmiaceae</taxon>
        <taxon>Austropuccinia</taxon>
    </lineage>
</organism>
<name>A0A9Q3Q837_9BASI</name>
<keyword evidence="3" id="KW-1185">Reference proteome</keyword>
<evidence type="ECO:0000256" key="1">
    <source>
        <dbReference type="SAM" id="MobiDB-lite"/>
    </source>
</evidence>
<comment type="caution">
    <text evidence="2">The sequence shown here is derived from an EMBL/GenBank/DDBJ whole genome shotgun (WGS) entry which is preliminary data.</text>
</comment>
<gene>
    <name evidence="2" type="ORF">O181_128678</name>
</gene>
<dbReference type="Proteomes" id="UP000765509">
    <property type="component" value="Unassembled WGS sequence"/>
</dbReference>
<dbReference type="EMBL" id="AVOT02132421">
    <property type="protein sequence ID" value="MBW0588963.1"/>
    <property type="molecule type" value="Genomic_DNA"/>
</dbReference>
<accession>A0A9Q3Q837</accession>
<evidence type="ECO:0000313" key="3">
    <source>
        <dbReference type="Proteomes" id="UP000765509"/>
    </source>
</evidence>
<evidence type="ECO:0000313" key="2">
    <source>
        <dbReference type="EMBL" id="MBW0588963.1"/>
    </source>
</evidence>
<protein>
    <submittedName>
        <fullName evidence="2">Uncharacterized protein</fullName>
    </submittedName>
</protein>
<feature type="compositionally biased region" description="Basic residues" evidence="1">
    <location>
        <begin position="134"/>
        <end position="149"/>
    </location>
</feature>
<feature type="region of interest" description="Disordered" evidence="1">
    <location>
        <begin position="101"/>
        <end position="167"/>
    </location>
</feature>
<reference evidence="2" key="1">
    <citation type="submission" date="2021-03" db="EMBL/GenBank/DDBJ databases">
        <title>Draft genome sequence of rust myrtle Austropuccinia psidii MF-1, a brazilian biotype.</title>
        <authorList>
            <person name="Quecine M.C."/>
            <person name="Pachon D.M.R."/>
            <person name="Bonatelli M.L."/>
            <person name="Correr F.H."/>
            <person name="Franceschini L.M."/>
            <person name="Leite T.F."/>
            <person name="Margarido G.R.A."/>
            <person name="Almeida C.A."/>
            <person name="Ferrarezi J.A."/>
            <person name="Labate C.A."/>
        </authorList>
    </citation>
    <scope>NUCLEOTIDE SEQUENCE</scope>
    <source>
        <strain evidence="2">MF-1</strain>
    </source>
</reference>
<proteinExistence type="predicted"/>